<dbReference type="EMBL" id="CAJJDN010000028">
    <property type="protein sequence ID" value="CAD8071644.1"/>
    <property type="molecule type" value="Genomic_DNA"/>
</dbReference>
<sequence>MNQSLLHLIEIAKKHKNKFDEQYLDEMIVSSSQNAQNDRYLILLLIKIWKNNNEFLGYRFKQWVQKQPQFCNSKLPLDLLRNGQVHECIQNFEQKLSRNTFEAIKKHNFFPKHNSQQIEESFKRVKENLKQYDDPILNKINKILQGDLESIIEESKQDWISFIMLYVQFCDYKIVPQEMTEKLKQLNFSIEEDNSLMQLFGEIVLESENLQIIYSLLLYDKPLAYFVYLYFENQGQENFRSQQEINKSKFQLIKTILEKIPNDMQFENEVLYFFEEITGIVKFLKNSGNIDFEQKFFDIQKVKIKGIIDSSNNFSKIMNFVQQIEKFQQGQLSDIILETLLQKLFSQHLIPLENKENALNIIIERFLHDQNLIESIKKEINNQITNPYFDDLFKDLINNFQFQQYRGDFEQELIKLQFKYGLKLSDLQLTNEIQNPEFLIMNISQEFIRNVTQSDDSFKLKMKIILSNLLDQCGKTQDEKLNNRKNIIRLLIRRL</sequence>
<name>A0A8S1M8S4_9CILI</name>
<organism evidence="1 2">
    <name type="scientific">Paramecium sonneborni</name>
    <dbReference type="NCBI Taxonomy" id="65129"/>
    <lineage>
        <taxon>Eukaryota</taxon>
        <taxon>Sar</taxon>
        <taxon>Alveolata</taxon>
        <taxon>Ciliophora</taxon>
        <taxon>Intramacronucleata</taxon>
        <taxon>Oligohymenophorea</taxon>
        <taxon>Peniculida</taxon>
        <taxon>Parameciidae</taxon>
        <taxon>Paramecium</taxon>
    </lineage>
</organism>
<dbReference type="OrthoDB" id="302821at2759"/>
<gene>
    <name evidence="1" type="ORF">PSON_ATCC_30995.1.T0280166</name>
</gene>
<proteinExistence type="predicted"/>
<protein>
    <submittedName>
        <fullName evidence="1">Uncharacterized protein</fullName>
    </submittedName>
</protein>
<reference evidence="1" key="1">
    <citation type="submission" date="2021-01" db="EMBL/GenBank/DDBJ databases">
        <authorList>
            <consortium name="Genoscope - CEA"/>
            <person name="William W."/>
        </authorList>
    </citation>
    <scope>NUCLEOTIDE SEQUENCE</scope>
</reference>
<accession>A0A8S1M8S4</accession>
<keyword evidence="2" id="KW-1185">Reference proteome</keyword>
<evidence type="ECO:0000313" key="2">
    <source>
        <dbReference type="Proteomes" id="UP000692954"/>
    </source>
</evidence>
<dbReference type="AlphaFoldDB" id="A0A8S1M8S4"/>
<evidence type="ECO:0000313" key="1">
    <source>
        <dbReference type="EMBL" id="CAD8071644.1"/>
    </source>
</evidence>
<dbReference type="Proteomes" id="UP000692954">
    <property type="component" value="Unassembled WGS sequence"/>
</dbReference>
<comment type="caution">
    <text evidence="1">The sequence shown here is derived from an EMBL/GenBank/DDBJ whole genome shotgun (WGS) entry which is preliminary data.</text>
</comment>